<sequence>MPLVTSKYRPSLLFRNGHFSTIYAGVMRKVEGVTQHRERITLSDGDFLDVDWSFSQTPKKGLVILLHGLEGNAQRPYITGSAKIFNTYGFDACAVNYRGCSGEPNLSYRSYHSGATEDLQEVIHHILKQKDYDAIYLKGFSLGGNLLLKYLGESNEVSEKIKGAIAVSVPCSLRDSCDQLLTAKNVLYAKRFKKHLIAKLRQKQKMFPDLIPDSDIKAIITLKDFDDIYTSRAHNFRDAFDYYAQCSSLQFLREVNIPVLLINASDDSFLGNACYPYAEADKNKNLFLEVPSFGGHVGFWDKDNISYTEKRAIEFLREMGQI</sequence>
<dbReference type="GO" id="GO:0034338">
    <property type="term" value="F:short-chain carboxylesterase activity"/>
    <property type="evidence" value="ECO:0007669"/>
    <property type="project" value="TreeGrafter"/>
</dbReference>
<dbReference type="InterPro" id="IPR050960">
    <property type="entry name" value="AB_hydrolase_4_sf"/>
</dbReference>
<feature type="domain" description="AB hydrolase-1" evidence="5">
    <location>
        <begin position="62"/>
        <end position="177"/>
    </location>
</feature>
<evidence type="ECO:0000256" key="1">
    <source>
        <dbReference type="ARBA" id="ARBA00010884"/>
    </source>
</evidence>
<dbReference type="AlphaFoldDB" id="A0A4Q8QBL9"/>
<dbReference type="Pfam" id="PF00561">
    <property type="entry name" value="Abhydrolase_1"/>
    <property type="match status" value="1"/>
</dbReference>
<dbReference type="SUPFAM" id="SSF53474">
    <property type="entry name" value="alpha/beta-Hydrolases"/>
    <property type="match status" value="1"/>
</dbReference>
<organism evidence="6 7">
    <name type="scientific">Flagellimonas allohymeniacidonis</name>
    <dbReference type="NCBI Taxonomy" id="2517819"/>
    <lineage>
        <taxon>Bacteria</taxon>
        <taxon>Pseudomonadati</taxon>
        <taxon>Bacteroidota</taxon>
        <taxon>Flavobacteriia</taxon>
        <taxon>Flavobacteriales</taxon>
        <taxon>Flavobacteriaceae</taxon>
        <taxon>Flagellimonas</taxon>
    </lineage>
</organism>
<proteinExistence type="inferred from homology"/>
<evidence type="ECO:0000256" key="4">
    <source>
        <dbReference type="PIRSR" id="PIRSR005211-1"/>
    </source>
</evidence>
<dbReference type="PANTHER" id="PTHR10794:SF94">
    <property type="entry name" value="ESTERASE YHET-RELATED"/>
    <property type="match status" value="1"/>
</dbReference>
<dbReference type="PANTHER" id="PTHR10794">
    <property type="entry name" value="ABHYDROLASE DOMAIN-CONTAINING PROTEIN"/>
    <property type="match status" value="1"/>
</dbReference>
<reference evidence="6 7" key="1">
    <citation type="submission" date="2019-02" db="EMBL/GenBank/DDBJ databases">
        <title>Draft genome sequence of Muricauda sp. 176CP4-71.</title>
        <authorList>
            <person name="Park J.-S."/>
        </authorList>
    </citation>
    <scope>NUCLEOTIDE SEQUENCE [LARGE SCALE GENOMIC DNA]</scope>
    <source>
        <strain evidence="6 7">176CP4-71</strain>
    </source>
</reference>
<evidence type="ECO:0000313" key="7">
    <source>
        <dbReference type="Proteomes" id="UP000291981"/>
    </source>
</evidence>
<keyword evidence="2" id="KW-0719">Serine esterase</keyword>
<evidence type="ECO:0000313" key="6">
    <source>
        <dbReference type="EMBL" id="TAI47762.1"/>
    </source>
</evidence>
<comment type="similarity">
    <text evidence="1">Belongs to the AB hydrolase superfamily. AB hydrolase 4 family.</text>
</comment>
<name>A0A4Q8QBL9_9FLAO</name>
<evidence type="ECO:0000256" key="2">
    <source>
        <dbReference type="ARBA" id="ARBA00022487"/>
    </source>
</evidence>
<dbReference type="OrthoDB" id="332676at2"/>
<dbReference type="PIRSF" id="PIRSF005211">
    <property type="entry name" value="Ab_hydro_YheT"/>
    <property type="match status" value="1"/>
</dbReference>
<dbReference type="Proteomes" id="UP000291981">
    <property type="component" value="Unassembled WGS sequence"/>
</dbReference>
<evidence type="ECO:0000259" key="5">
    <source>
        <dbReference type="Pfam" id="PF00561"/>
    </source>
</evidence>
<feature type="active site" description="Charge relay system" evidence="4">
    <location>
        <position position="296"/>
    </location>
</feature>
<protein>
    <submittedName>
        <fullName evidence="6">Alpha/beta fold hydrolase</fullName>
    </submittedName>
</protein>
<dbReference type="EMBL" id="SGIU01000002">
    <property type="protein sequence ID" value="TAI47762.1"/>
    <property type="molecule type" value="Genomic_DNA"/>
</dbReference>
<dbReference type="PROSITE" id="PS01133">
    <property type="entry name" value="UPF0017"/>
    <property type="match status" value="1"/>
</dbReference>
<keyword evidence="3 6" id="KW-0378">Hydrolase</keyword>
<dbReference type="RefSeq" id="WP_130614854.1">
    <property type="nucleotide sequence ID" value="NZ_SGIU01000002.1"/>
</dbReference>
<comment type="caution">
    <text evidence="6">The sequence shown here is derived from an EMBL/GenBank/DDBJ whole genome shotgun (WGS) entry which is preliminary data.</text>
</comment>
<evidence type="ECO:0000256" key="3">
    <source>
        <dbReference type="ARBA" id="ARBA00022801"/>
    </source>
</evidence>
<dbReference type="InterPro" id="IPR012020">
    <property type="entry name" value="ABHD4"/>
</dbReference>
<accession>A0A4Q8QBL9</accession>
<dbReference type="Gene3D" id="3.40.50.1820">
    <property type="entry name" value="alpha/beta hydrolase"/>
    <property type="match status" value="1"/>
</dbReference>
<gene>
    <name evidence="6" type="ORF">EW142_13980</name>
</gene>
<dbReference type="InterPro" id="IPR000073">
    <property type="entry name" value="AB_hydrolase_1"/>
</dbReference>
<feature type="active site" description="Charge relay system" evidence="4">
    <location>
        <position position="267"/>
    </location>
</feature>
<dbReference type="InterPro" id="IPR000952">
    <property type="entry name" value="AB_hydrolase_4_CS"/>
</dbReference>
<keyword evidence="7" id="KW-1185">Reference proteome</keyword>
<dbReference type="GO" id="GO:0047372">
    <property type="term" value="F:monoacylglycerol lipase activity"/>
    <property type="evidence" value="ECO:0007669"/>
    <property type="project" value="TreeGrafter"/>
</dbReference>
<feature type="active site" description="Charge relay system" evidence="4">
    <location>
        <position position="141"/>
    </location>
</feature>
<dbReference type="InterPro" id="IPR029058">
    <property type="entry name" value="AB_hydrolase_fold"/>
</dbReference>